<proteinExistence type="predicted"/>
<keyword evidence="2" id="KW-1185">Reference proteome</keyword>
<sequence length="61" mass="7125">MKSYIVCAEADGIELYWTGGRNGYWTKSYADAYRYKLISSAWEVMQREHPSGITVMWIVEI</sequence>
<name>A0A9X5E1Y9_9CYAN</name>
<evidence type="ECO:0000313" key="2">
    <source>
        <dbReference type="Proteomes" id="UP000031532"/>
    </source>
</evidence>
<dbReference type="AlphaFoldDB" id="A0A9X5E1Y9"/>
<dbReference type="EMBL" id="JTJC03000001">
    <property type="protein sequence ID" value="NHC33786.1"/>
    <property type="molecule type" value="Genomic_DNA"/>
</dbReference>
<evidence type="ECO:0000313" key="1">
    <source>
        <dbReference type="EMBL" id="NHC33786.1"/>
    </source>
</evidence>
<gene>
    <name evidence="1" type="ORF">QH73_0003765</name>
</gene>
<comment type="caution">
    <text evidence="1">The sequence shown here is derived from an EMBL/GenBank/DDBJ whole genome shotgun (WGS) entry which is preliminary data.</text>
</comment>
<organism evidence="1 2">
    <name type="scientific">Scytonema millei VB511283</name>
    <dbReference type="NCBI Taxonomy" id="1245923"/>
    <lineage>
        <taxon>Bacteria</taxon>
        <taxon>Bacillati</taxon>
        <taxon>Cyanobacteriota</taxon>
        <taxon>Cyanophyceae</taxon>
        <taxon>Nostocales</taxon>
        <taxon>Scytonemataceae</taxon>
        <taxon>Scytonema</taxon>
    </lineage>
</organism>
<protein>
    <submittedName>
        <fullName evidence="1">Uncharacterized protein</fullName>
    </submittedName>
</protein>
<reference evidence="1 2" key="1">
    <citation type="journal article" date="2015" name="Genome Announc.">
        <title>Draft Genome Sequence of the Terrestrial Cyanobacterium Scytonema millei VB511283, Isolated from Eastern India.</title>
        <authorList>
            <person name="Sen D."/>
            <person name="Chandrababunaidu M.M."/>
            <person name="Singh D."/>
            <person name="Sanghi N."/>
            <person name="Ghorai A."/>
            <person name="Mishra G.P."/>
            <person name="Madduluri M."/>
            <person name="Adhikary S.P."/>
            <person name="Tripathy S."/>
        </authorList>
    </citation>
    <scope>NUCLEOTIDE SEQUENCE [LARGE SCALE GENOMIC DNA]</scope>
    <source>
        <strain evidence="1 2">VB511283</strain>
    </source>
</reference>
<accession>A0A9X5E1Y9</accession>
<dbReference type="Proteomes" id="UP000031532">
    <property type="component" value="Unassembled WGS sequence"/>
</dbReference>
<dbReference type="RefSeq" id="WP_039715282.1">
    <property type="nucleotide sequence ID" value="NZ_JTJC03000001.1"/>
</dbReference>